<keyword evidence="3" id="KW-1185">Reference proteome</keyword>
<dbReference type="GeneID" id="39978315"/>
<feature type="signal peptide" evidence="1">
    <location>
        <begin position="1"/>
        <end position="17"/>
    </location>
</feature>
<dbReference type="RefSeq" id="XP_028873763.1">
    <property type="nucleotide sequence ID" value="XM_029018536.1"/>
</dbReference>
<accession>A0A1J4MDX2</accession>
<evidence type="ECO:0000313" key="2">
    <source>
        <dbReference type="EMBL" id="OII72191.1"/>
    </source>
</evidence>
<proteinExistence type="predicted"/>
<comment type="caution">
    <text evidence="2">The sequence shown here is derived from an EMBL/GenBank/DDBJ whole genome shotgun (WGS) entry which is preliminary data.</text>
</comment>
<dbReference type="OrthoDB" id="344040at2759"/>
<evidence type="ECO:0000313" key="3">
    <source>
        <dbReference type="Proteomes" id="UP000186176"/>
    </source>
</evidence>
<dbReference type="VEuPathDB" id="CryptoDB:cubi_01524"/>
<organism evidence="2 3">
    <name type="scientific">Cryptosporidium ubiquitum</name>
    <dbReference type="NCBI Taxonomy" id="857276"/>
    <lineage>
        <taxon>Eukaryota</taxon>
        <taxon>Sar</taxon>
        <taxon>Alveolata</taxon>
        <taxon>Apicomplexa</taxon>
        <taxon>Conoidasida</taxon>
        <taxon>Coccidia</taxon>
        <taxon>Eucoccidiorida</taxon>
        <taxon>Eimeriorina</taxon>
        <taxon>Cryptosporidiidae</taxon>
        <taxon>Cryptosporidium</taxon>
    </lineage>
</organism>
<dbReference type="Proteomes" id="UP000186176">
    <property type="component" value="Unassembled WGS sequence"/>
</dbReference>
<feature type="chain" id="PRO_5012317437" evidence="1">
    <location>
        <begin position="18"/>
        <end position="247"/>
    </location>
</feature>
<dbReference type="AlphaFoldDB" id="A0A1J4MDX2"/>
<protein>
    <submittedName>
        <fullName evidence="2">Uncharacterized protein</fullName>
    </submittedName>
</protein>
<keyword evidence="1" id="KW-0732">Signal</keyword>
<name>A0A1J4MDX2_9CRYT</name>
<gene>
    <name evidence="2" type="ORF">cubi_01524</name>
</gene>
<dbReference type="EMBL" id="LRBP01000025">
    <property type="protein sequence ID" value="OII72191.1"/>
    <property type="molecule type" value="Genomic_DNA"/>
</dbReference>
<sequence length="247" mass="28224">MRLYCLFFIYLLSFIQNDVFESSGDSRIILSLFSSSLLKLSTNIEDGGGPDVGVTSEFQRLSLMELDDIDTTESDKGNLVTVSFQELLSLRSRTLTTLREIKTSYLSLVDHPIDEKCVGSVTLIYEVCALELDANNSICKLLKKILRRVKKVERNYSAMIRKYSGYNREILSALFDLNSLMNTYSRRVELKKSYLVSTEKLLRDVSLFFEGNKGFTSFIISIYTQFCSVGGITYYTNKVDQEIQLKK</sequence>
<reference evidence="2 3" key="1">
    <citation type="submission" date="2016-10" db="EMBL/GenBank/DDBJ databases">
        <title>Reductive evolution of mitochondrial metabolism and differential evolution of invasion-related proteins in Cryptosporidium.</title>
        <authorList>
            <person name="Liu S."/>
            <person name="Roellig D.M."/>
            <person name="Guo Y."/>
            <person name="Li N."/>
            <person name="Frace M.A."/>
            <person name="Tang K."/>
            <person name="Zhang L."/>
            <person name="Feng Y."/>
            <person name="Xiao L."/>
        </authorList>
    </citation>
    <scope>NUCLEOTIDE SEQUENCE [LARGE SCALE GENOMIC DNA]</scope>
    <source>
        <strain evidence="2">39726</strain>
    </source>
</reference>
<evidence type="ECO:0000256" key="1">
    <source>
        <dbReference type="SAM" id="SignalP"/>
    </source>
</evidence>